<protein>
    <submittedName>
        <fullName evidence="1">Uncharacterized protein</fullName>
    </submittedName>
</protein>
<dbReference type="Proteomes" id="UP000237271">
    <property type="component" value="Unassembled WGS sequence"/>
</dbReference>
<sequence>MATADQRSMILVGDDVNMEVGEPASFSLAAEVCGRTKRQRTGTDQAINNTEYEEEELVSDMSERDWEILEDDLKRTTTVITFSMTGSSVIFEECTLTLAHFRRDILESCRIKGVLFEDNQLIEGVASTKFGNSRRTGVTYLAGTRVRANSNLTLNELEYVNCNRVSFAQLRSWGVLAVSHASYLDPYNIRQESRRGACDCLQVAAYSTPGTVYSFRLFFPSEQVANRVYNSFLLSQN</sequence>
<dbReference type="AlphaFoldDB" id="A0A2P4Y8L5"/>
<proteinExistence type="predicted"/>
<name>A0A2P4Y8L5_9STRA</name>
<gene>
    <name evidence="1" type="ORF">PHPALM_8935</name>
</gene>
<accession>A0A2P4Y8L5</accession>
<comment type="caution">
    <text evidence="1">The sequence shown here is derived from an EMBL/GenBank/DDBJ whole genome shotgun (WGS) entry which is preliminary data.</text>
</comment>
<evidence type="ECO:0000313" key="1">
    <source>
        <dbReference type="EMBL" id="POM74153.1"/>
    </source>
</evidence>
<evidence type="ECO:0000313" key="2">
    <source>
        <dbReference type="Proteomes" id="UP000237271"/>
    </source>
</evidence>
<organism evidence="1 2">
    <name type="scientific">Phytophthora palmivora</name>
    <dbReference type="NCBI Taxonomy" id="4796"/>
    <lineage>
        <taxon>Eukaryota</taxon>
        <taxon>Sar</taxon>
        <taxon>Stramenopiles</taxon>
        <taxon>Oomycota</taxon>
        <taxon>Peronosporomycetes</taxon>
        <taxon>Peronosporales</taxon>
        <taxon>Peronosporaceae</taxon>
        <taxon>Phytophthora</taxon>
    </lineage>
</organism>
<keyword evidence="2" id="KW-1185">Reference proteome</keyword>
<dbReference type="EMBL" id="NCKW01004922">
    <property type="protein sequence ID" value="POM74153.1"/>
    <property type="molecule type" value="Genomic_DNA"/>
</dbReference>
<reference evidence="1 2" key="1">
    <citation type="journal article" date="2017" name="Genome Biol. Evol.">
        <title>Phytophthora megakarya and P. palmivora, closely related causal agents of cacao black pod rot, underwent increases in genome sizes and gene numbers by different mechanisms.</title>
        <authorList>
            <person name="Ali S.S."/>
            <person name="Shao J."/>
            <person name="Lary D.J."/>
            <person name="Kronmiller B."/>
            <person name="Shen D."/>
            <person name="Strem M.D."/>
            <person name="Amoako-Attah I."/>
            <person name="Akrofi A.Y."/>
            <person name="Begoude B.A."/>
            <person name="Ten Hoopen G.M."/>
            <person name="Coulibaly K."/>
            <person name="Kebe B.I."/>
            <person name="Melnick R.L."/>
            <person name="Guiltinan M.J."/>
            <person name="Tyler B.M."/>
            <person name="Meinhardt L.W."/>
            <person name="Bailey B.A."/>
        </authorList>
    </citation>
    <scope>NUCLEOTIDE SEQUENCE [LARGE SCALE GENOMIC DNA]</scope>
    <source>
        <strain evidence="2">sbr112.9</strain>
    </source>
</reference>
<dbReference type="OrthoDB" id="142960at2759"/>